<dbReference type="PANTHER" id="PTHR31213:SF24">
    <property type="entry name" value="OS08G0374000 PROTEIN"/>
    <property type="match status" value="1"/>
</dbReference>
<organism evidence="1 2">
    <name type="scientific">Sphagnum troendelagicum</name>
    <dbReference type="NCBI Taxonomy" id="128251"/>
    <lineage>
        <taxon>Eukaryota</taxon>
        <taxon>Viridiplantae</taxon>
        <taxon>Streptophyta</taxon>
        <taxon>Embryophyta</taxon>
        <taxon>Bryophyta</taxon>
        <taxon>Sphagnophytina</taxon>
        <taxon>Sphagnopsida</taxon>
        <taxon>Sphagnales</taxon>
        <taxon>Sphagnaceae</taxon>
        <taxon>Sphagnum</taxon>
    </lineage>
</organism>
<gene>
    <name evidence="1" type="ORF">CSSPTR1EN2_LOCUS6993</name>
</gene>
<name>A0ABP0TST9_9BRYO</name>
<accession>A0ABP0TST9</accession>
<dbReference type="InterPro" id="IPR050279">
    <property type="entry name" value="Plant_def-hormone_signal"/>
</dbReference>
<reference evidence="1" key="1">
    <citation type="submission" date="2024-02" db="EMBL/GenBank/DDBJ databases">
        <authorList>
            <consortium name="ELIXIR-Norway"/>
            <consortium name="Elixir Norway"/>
        </authorList>
    </citation>
    <scope>NUCLEOTIDE SEQUENCE</scope>
</reference>
<protein>
    <submittedName>
        <fullName evidence="1">Uncharacterized protein</fullName>
    </submittedName>
</protein>
<evidence type="ECO:0000313" key="1">
    <source>
        <dbReference type="EMBL" id="CAK9203652.1"/>
    </source>
</evidence>
<proteinExistence type="predicted"/>
<dbReference type="InterPro" id="IPR024949">
    <property type="entry name" value="Bet_v_I_allergen"/>
</dbReference>
<dbReference type="Gene3D" id="3.30.530.20">
    <property type="match status" value="2"/>
</dbReference>
<dbReference type="InterPro" id="IPR023393">
    <property type="entry name" value="START-like_dom_sf"/>
</dbReference>
<sequence length="209" mass="22869">MSGSARVEIPSRFKPQVPRADDIWGACKHADDILPHLLPGFFTKSVFLQGHCEPGSIRIVKLGPAAPHAAEVKERMDTFDDPTKTLGYTVLEGDRLRQSLSRQHGAFQSLEDQNNDLLDVFRRTQVSDGFACKHADELLPKAMPEFFTSSTFLQGHGEPGSIRVVKMGPAIPHAGEVTERMDLFDEASKTLGYTVLQGDIPGTTTSAPP</sequence>
<evidence type="ECO:0000313" key="2">
    <source>
        <dbReference type="Proteomes" id="UP001497512"/>
    </source>
</evidence>
<dbReference type="SUPFAM" id="SSF55961">
    <property type="entry name" value="Bet v1-like"/>
    <property type="match status" value="2"/>
</dbReference>
<dbReference type="EMBL" id="OZ019906">
    <property type="protein sequence ID" value="CAK9203652.1"/>
    <property type="molecule type" value="Genomic_DNA"/>
</dbReference>
<keyword evidence="2" id="KW-1185">Reference proteome</keyword>
<dbReference type="PRINTS" id="PR00634">
    <property type="entry name" value="BETALLERGEN"/>
</dbReference>
<dbReference type="Proteomes" id="UP001497512">
    <property type="component" value="Chromosome 14"/>
</dbReference>
<dbReference type="PANTHER" id="PTHR31213">
    <property type="entry name" value="OS08G0374000 PROTEIN-RELATED"/>
    <property type="match status" value="1"/>
</dbReference>